<dbReference type="InterPro" id="IPR043519">
    <property type="entry name" value="NT_sf"/>
</dbReference>
<evidence type="ECO:0000256" key="5">
    <source>
        <dbReference type="ARBA" id="ARBA00022741"/>
    </source>
</evidence>
<dbReference type="SUPFAM" id="SSF81301">
    <property type="entry name" value="Nucleotidyltransferase"/>
    <property type="match status" value="1"/>
</dbReference>
<accession>A0A9D9DRZ4</accession>
<comment type="cofactor">
    <cofactor evidence="1">
        <name>Mg(2+)</name>
        <dbReference type="ChEBI" id="CHEBI:18420"/>
    </cofactor>
</comment>
<sequence>MNLIEANKKKIDALCLKHKVKRLFVFGSVLTDRFSSKSDVDFLVDFDKSQIEDYFDNFFELKYGLESALRRDVDLVESQAIKNRYFQQSVDDTKKLIYG</sequence>
<protein>
    <submittedName>
        <fullName evidence="9">Nucleotidyltransferase domain-containing protein</fullName>
    </submittedName>
</protein>
<dbReference type="GO" id="GO:0005524">
    <property type="term" value="F:ATP binding"/>
    <property type="evidence" value="ECO:0007669"/>
    <property type="project" value="UniProtKB-KW"/>
</dbReference>
<dbReference type="Proteomes" id="UP000823612">
    <property type="component" value="Unassembled WGS sequence"/>
</dbReference>
<evidence type="ECO:0000259" key="8">
    <source>
        <dbReference type="Pfam" id="PF18765"/>
    </source>
</evidence>
<keyword evidence="5" id="KW-0547">Nucleotide-binding</keyword>
<dbReference type="CDD" id="cd05403">
    <property type="entry name" value="NT_KNTase_like"/>
    <property type="match status" value="1"/>
</dbReference>
<evidence type="ECO:0000256" key="1">
    <source>
        <dbReference type="ARBA" id="ARBA00001946"/>
    </source>
</evidence>
<name>A0A9D9DRZ4_9BACT</name>
<dbReference type="Gene3D" id="3.30.460.10">
    <property type="entry name" value="Beta Polymerase, domain 2"/>
    <property type="match status" value="1"/>
</dbReference>
<dbReference type="Pfam" id="PF18765">
    <property type="entry name" value="Polbeta"/>
    <property type="match status" value="1"/>
</dbReference>
<dbReference type="GO" id="GO:0046872">
    <property type="term" value="F:metal ion binding"/>
    <property type="evidence" value="ECO:0007669"/>
    <property type="project" value="UniProtKB-KW"/>
</dbReference>
<reference evidence="9" key="1">
    <citation type="submission" date="2020-10" db="EMBL/GenBank/DDBJ databases">
        <authorList>
            <person name="Gilroy R."/>
        </authorList>
    </citation>
    <scope>NUCLEOTIDE SEQUENCE</scope>
    <source>
        <strain evidence="9">2889</strain>
    </source>
</reference>
<keyword evidence="2" id="KW-0808">Transferase</keyword>
<dbReference type="InterPro" id="IPR052038">
    <property type="entry name" value="Type-VII_TA_antitoxin"/>
</dbReference>
<gene>
    <name evidence="9" type="ORF">IAB08_06190</name>
</gene>
<comment type="caution">
    <text evidence="9">The sequence shown here is derived from an EMBL/GenBank/DDBJ whole genome shotgun (WGS) entry which is preliminary data.</text>
</comment>
<dbReference type="InterPro" id="IPR041633">
    <property type="entry name" value="Polbeta"/>
</dbReference>
<evidence type="ECO:0000256" key="2">
    <source>
        <dbReference type="ARBA" id="ARBA00022679"/>
    </source>
</evidence>
<evidence type="ECO:0000313" key="10">
    <source>
        <dbReference type="Proteomes" id="UP000823612"/>
    </source>
</evidence>
<evidence type="ECO:0000313" key="9">
    <source>
        <dbReference type="EMBL" id="MBO8432864.1"/>
    </source>
</evidence>
<organism evidence="9 10">
    <name type="scientific">Candidatus Pullibacteroides excrementavium</name>
    <dbReference type="NCBI Taxonomy" id="2840905"/>
    <lineage>
        <taxon>Bacteria</taxon>
        <taxon>Pseudomonadati</taxon>
        <taxon>Bacteroidota</taxon>
        <taxon>Bacteroidia</taxon>
        <taxon>Bacteroidales</taxon>
        <taxon>Candidatus Pullibacteroides</taxon>
    </lineage>
</organism>
<evidence type="ECO:0000256" key="7">
    <source>
        <dbReference type="ARBA" id="ARBA00022842"/>
    </source>
</evidence>
<dbReference type="AlphaFoldDB" id="A0A9D9DRZ4"/>
<keyword evidence="4" id="KW-0479">Metal-binding</keyword>
<dbReference type="EMBL" id="JADIMZ010000093">
    <property type="protein sequence ID" value="MBO8432864.1"/>
    <property type="molecule type" value="Genomic_DNA"/>
</dbReference>
<dbReference type="GO" id="GO:0016779">
    <property type="term" value="F:nucleotidyltransferase activity"/>
    <property type="evidence" value="ECO:0007669"/>
    <property type="project" value="UniProtKB-KW"/>
</dbReference>
<feature type="domain" description="Polymerase beta nucleotidyltransferase" evidence="8">
    <location>
        <begin position="9"/>
        <end position="98"/>
    </location>
</feature>
<keyword evidence="6" id="KW-0067">ATP-binding</keyword>
<dbReference type="PANTHER" id="PTHR33571">
    <property type="entry name" value="SSL8005 PROTEIN"/>
    <property type="match status" value="1"/>
</dbReference>
<keyword evidence="7" id="KW-0460">Magnesium</keyword>
<reference evidence="9" key="2">
    <citation type="journal article" date="2021" name="PeerJ">
        <title>Extensive microbial diversity within the chicken gut microbiome revealed by metagenomics and culture.</title>
        <authorList>
            <person name="Gilroy R."/>
            <person name="Ravi A."/>
            <person name="Getino M."/>
            <person name="Pursley I."/>
            <person name="Horton D.L."/>
            <person name="Alikhan N.F."/>
            <person name="Baker D."/>
            <person name="Gharbi K."/>
            <person name="Hall N."/>
            <person name="Watson M."/>
            <person name="Adriaenssens E.M."/>
            <person name="Foster-Nyarko E."/>
            <person name="Jarju S."/>
            <person name="Secka A."/>
            <person name="Antonio M."/>
            <person name="Oren A."/>
            <person name="Chaudhuri R.R."/>
            <person name="La Ragione R."/>
            <person name="Hildebrand F."/>
            <person name="Pallen M.J."/>
        </authorList>
    </citation>
    <scope>NUCLEOTIDE SEQUENCE</scope>
    <source>
        <strain evidence="9">2889</strain>
    </source>
</reference>
<evidence type="ECO:0000256" key="6">
    <source>
        <dbReference type="ARBA" id="ARBA00022840"/>
    </source>
</evidence>
<proteinExistence type="predicted"/>
<evidence type="ECO:0000256" key="3">
    <source>
        <dbReference type="ARBA" id="ARBA00022695"/>
    </source>
</evidence>
<dbReference type="PANTHER" id="PTHR33571:SF12">
    <property type="entry name" value="BSL3053 PROTEIN"/>
    <property type="match status" value="1"/>
</dbReference>
<evidence type="ECO:0000256" key="4">
    <source>
        <dbReference type="ARBA" id="ARBA00022723"/>
    </source>
</evidence>
<keyword evidence="3" id="KW-0548">Nucleotidyltransferase</keyword>